<dbReference type="InterPro" id="IPR036236">
    <property type="entry name" value="Znf_C2H2_sf"/>
</dbReference>
<organism evidence="15 16">
    <name type="scientific">Anopheles farauti</name>
    <dbReference type="NCBI Taxonomy" id="69004"/>
    <lineage>
        <taxon>Eukaryota</taxon>
        <taxon>Metazoa</taxon>
        <taxon>Ecdysozoa</taxon>
        <taxon>Arthropoda</taxon>
        <taxon>Hexapoda</taxon>
        <taxon>Insecta</taxon>
        <taxon>Pterygota</taxon>
        <taxon>Neoptera</taxon>
        <taxon>Endopterygota</taxon>
        <taxon>Diptera</taxon>
        <taxon>Nematocera</taxon>
        <taxon>Culicoidea</taxon>
        <taxon>Culicidae</taxon>
        <taxon>Anophelinae</taxon>
        <taxon>Anopheles</taxon>
    </lineage>
</organism>
<keyword evidence="7" id="KW-0805">Transcription regulation</keyword>
<evidence type="ECO:0000256" key="3">
    <source>
        <dbReference type="ARBA" id="ARBA00022723"/>
    </source>
</evidence>
<evidence type="ECO:0000256" key="7">
    <source>
        <dbReference type="ARBA" id="ARBA00023015"/>
    </source>
</evidence>
<evidence type="ECO:0000256" key="12">
    <source>
        <dbReference type="SAM" id="MobiDB-lite"/>
    </source>
</evidence>
<evidence type="ECO:0000256" key="2">
    <source>
        <dbReference type="ARBA" id="ARBA00006991"/>
    </source>
</evidence>
<dbReference type="PROSITE" id="PS50097">
    <property type="entry name" value="BTB"/>
    <property type="match status" value="1"/>
</dbReference>
<dbReference type="PROSITE" id="PS50157">
    <property type="entry name" value="ZINC_FINGER_C2H2_2"/>
    <property type="match status" value="2"/>
</dbReference>
<dbReference type="Pfam" id="PF00096">
    <property type="entry name" value="zf-C2H2"/>
    <property type="match status" value="1"/>
</dbReference>
<keyword evidence="6" id="KW-0862">Zinc</keyword>
<dbReference type="AlphaFoldDB" id="A0A182Q8C0"/>
<reference evidence="15" key="2">
    <citation type="submission" date="2020-05" db="UniProtKB">
        <authorList>
            <consortium name="EnsemblMetazoa"/>
        </authorList>
    </citation>
    <scope>IDENTIFICATION</scope>
    <source>
        <strain evidence="15">FAR1</strain>
    </source>
</reference>
<sequence length="778" mass="85817">MAAANTPVYHCIVCTLTKIPFASLSKESQQKIVRNGRPMTQMPNLTARCMNSLNLHIHDWLTGCDRERKLYCWPCLLFNTSEYDVWGKRGFSDFYRLASARTEHEHKDLSHLAKSKTLKLWIETAREQSDSSGEEDVECIPELDFLNMTASELDEELDVKPNVEALNASIGFPAGLGVTPVVDLSDTAEDGSGTVTHYPPAAAIVVDCEEMEENNSRASSGSAAAVEGRQKSVSPIDDLAKIYKKGSLEAAGTTVTTMSHSLQPGTEKYQLKWHSHYQNMNVSLSNLYKNDRYADVMLLTCNGDDSCTIPAHKLILGTSSLYFANIFDKNPVPLNAVTYIVLPPELTYRSMQILIQYMYTGESTVSTDILNEVLRGGEILRIRGLWRNESGPKSTPTSEASHPAGDGCTSSRFVSPVTVKLPVHGISHAPFVPSHHSKSSTGPLIQVKRDMAIDPADVRRPNAYSKQNPTDSSLHDHQPKEGERLQQVTRCATLSDVATAANHNAPIPQELNFLDVKAEPVEWSDVRADELPLAGNGASVHDAGNPDVSEKTILPKKVKPEDCRNTPRMEHSRPSSSSSSASRSSSSTEQPTYSPLTCELCFETFTVPGEWVRHIEGHSETSQTQPKRRRRAEESEETDETAALRCDLCATFFVTPADWVRHVQAAHTESELAACNKRASRRRGSSTSRHHSPNASVVGDGAQPEKHCTVCNKQFSSYASLVVHKRSHTAGEKPFYCELCNKGFNVKSNFVRHMRSVHNQPGYQPGSPHADQDSEDSG</sequence>
<dbReference type="VEuPathDB" id="VectorBase:AFAF005065"/>
<keyword evidence="8" id="KW-0238">DNA-binding</keyword>
<feature type="region of interest" description="Disordered" evidence="12">
    <location>
        <begin position="460"/>
        <end position="485"/>
    </location>
</feature>
<keyword evidence="10" id="KW-0539">Nucleus</keyword>
<keyword evidence="3" id="KW-0479">Metal-binding</keyword>
<dbReference type="SMART" id="SM00355">
    <property type="entry name" value="ZnF_C2H2"/>
    <property type="match status" value="4"/>
</dbReference>
<feature type="domain" description="C2H2-type" evidence="14">
    <location>
        <begin position="735"/>
        <end position="758"/>
    </location>
</feature>
<dbReference type="FunFam" id="3.30.160.60:FF:001156">
    <property type="entry name" value="Zinc finger protein 407"/>
    <property type="match status" value="1"/>
</dbReference>
<evidence type="ECO:0000313" key="15">
    <source>
        <dbReference type="EnsemblMetazoa" id="AFAF005065-PA"/>
    </source>
</evidence>
<dbReference type="PANTHER" id="PTHR23110:SF93">
    <property type="entry name" value="ZINC FINGER AND BTB DOMAIN-CONTAINING PROTEIN 14-LIKE PROTEIN"/>
    <property type="match status" value="1"/>
</dbReference>
<evidence type="ECO:0000313" key="16">
    <source>
        <dbReference type="Proteomes" id="UP000075886"/>
    </source>
</evidence>
<evidence type="ECO:0000256" key="8">
    <source>
        <dbReference type="ARBA" id="ARBA00023125"/>
    </source>
</evidence>
<dbReference type="PROSITE" id="PS00028">
    <property type="entry name" value="ZINC_FINGER_C2H2_1"/>
    <property type="match status" value="4"/>
</dbReference>
<evidence type="ECO:0000256" key="5">
    <source>
        <dbReference type="ARBA" id="ARBA00022771"/>
    </source>
</evidence>
<dbReference type="InterPro" id="IPR013087">
    <property type="entry name" value="Znf_C2H2_type"/>
</dbReference>
<dbReference type="GO" id="GO:0048666">
    <property type="term" value="P:neuron development"/>
    <property type="evidence" value="ECO:0007669"/>
    <property type="project" value="UniProtKB-ARBA"/>
</dbReference>
<dbReference type="Proteomes" id="UP000075886">
    <property type="component" value="Unassembled WGS sequence"/>
</dbReference>
<feature type="region of interest" description="Disordered" evidence="12">
    <location>
        <begin position="534"/>
        <end position="593"/>
    </location>
</feature>
<evidence type="ECO:0000256" key="4">
    <source>
        <dbReference type="ARBA" id="ARBA00022737"/>
    </source>
</evidence>
<keyword evidence="16" id="KW-1185">Reference proteome</keyword>
<feature type="domain" description="BTB" evidence="13">
    <location>
        <begin position="294"/>
        <end position="367"/>
    </location>
</feature>
<dbReference type="GO" id="GO:0006357">
    <property type="term" value="P:regulation of transcription by RNA polymerase II"/>
    <property type="evidence" value="ECO:0007669"/>
    <property type="project" value="TreeGrafter"/>
</dbReference>
<dbReference type="Gene3D" id="3.30.710.10">
    <property type="entry name" value="Potassium Channel Kv1.1, Chain A"/>
    <property type="match status" value="1"/>
</dbReference>
<feature type="compositionally biased region" description="Basic and acidic residues" evidence="12">
    <location>
        <begin position="558"/>
        <end position="573"/>
    </location>
</feature>
<dbReference type="InterPro" id="IPR000210">
    <property type="entry name" value="BTB/POZ_dom"/>
</dbReference>
<feature type="region of interest" description="Disordered" evidence="12">
    <location>
        <begin position="388"/>
        <end position="409"/>
    </location>
</feature>
<dbReference type="InterPro" id="IPR011333">
    <property type="entry name" value="SKP1/BTB/POZ_sf"/>
</dbReference>
<comment type="subcellular location">
    <subcellularLocation>
        <location evidence="1">Nucleus</location>
    </subcellularLocation>
</comment>
<feature type="compositionally biased region" description="Polar residues" evidence="12">
    <location>
        <begin position="391"/>
        <end position="400"/>
    </location>
</feature>
<comment type="similarity">
    <text evidence="2">Belongs to the krueppel C2H2-type zinc-finger protein family.</text>
</comment>
<evidence type="ECO:0000259" key="13">
    <source>
        <dbReference type="PROSITE" id="PS50097"/>
    </source>
</evidence>
<dbReference type="GO" id="GO:0048513">
    <property type="term" value="P:animal organ development"/>
    <property type="evidence" value="ECO:0007669"/>
    <property type="project" value="UniProtKB-ARBA"/>
</dbReference>
<dbReference type="SUPFAM" id="SSF54695">
    <property type="entry name" value="POZ domain"/>
    <property type="match status" value="1"/>
</dbReference>
<dbReference type="GO" id="GO:0008270">
    <property type="term" value="F:zinc ion binding"/>
    <property type="evidence" value="ECO:0007669"/>
    <property type="project" value="UniProtKB-KW"/>
</dbReference>
<evidence type="ECO:0000256" key="9">
    <source>
        <dbReference type="ARBA" id="ARBA00023163"/>
    </source>
</evidence>
<feature type="domain" description="C2H2-type" evidence="14">
    <location>
        <begin position="706"/>
        <end position="733"/>
    </location>
</feature>
<proteinExistence type="inferred from homology"/>
<dbReference type="SUPFAM" id="SSF57667">
    <property type="entry name" value="beta-beta-alpha zinc fingers"/>
    <property type="match status" value="1"/>
</dbReference>
<evidence type="ECO:0000259" key="14">
    <source>
        <dbReference type="PROSITE" id="PS50157"/>
    </source>
</evidence>
<dbReference type="Gene3D" id="3.30.160.60">
    <property type="entry name" value="Classic Zinc Finger"/>
    <property type="match status" value="3"/>
</dbReference>
<accession>A0A182Q8C0</accession>
<dbReference type="PANTHER" id="PTHR23110">
    <property type="entry name" value="BTB DOMAIN TRANSCRIPTION FACTOR"/>
    <property type="match status" value="1"/>
</dbReference>
<keyword evidence="5 11" id="KW-0863">Zinc-finger</keyword>
<name>A0A182Q8C0_9DIPT</name>
<evidence type="ECO:0000256" key="6">
    <source>
        <dbReference type="ARBA" id="ARBA00022833"/>
    </source>
</evidence>
<protein>
    <recommendedName>
        <fullName evidence="17">BTB domain-containing protein</fullName>
    </recommendedName>
</protein>
<dbReference type="GO" id="GO:0003677">
    <property type="term" value="F:DNA binding"/>
    <property type="evidence" value="ECO:0007669"/>
    <property type="project" value="UniProtKB-KW"/>
</dbReference>
<reference evidence="16" key="1">
    <citation type="submission" date="2014-01" db="EMBL/GenBank/DDBJ databases">
        <title>The Genome Sequence of Anopheles farauti FAR1 (V2).</title>
        <authorList>
            <consortium name="The Broad Institute Genomics Platform"/>
            <person name="Neafsey D.E."/>
            <person name="Besansky N."/>
            <person name="Howell P."/>
            <person name="Walton C."/>
            <person name="Young S.K."/>
            <person name="Zeng Q."/>
            <person name="Gargeya S."/>
            <person name="Fitzgerald M."/>
            <person name="Haas B."/>
            <person name="Abouelleil A."/>
            <person name="Allen A.W."/>
            <person name="Alvarado L."/>
            <person name="Arachchi H.M."/>
            <person name="Berlin A.M."/>
            <person name="Chapman S.B."/>
            <person name="Gainer-Dewar J."/>
            <person name="Goldberg J."/>
            <person name="Griggs A."/>
            <person name="Gujja S."/>
            <person name="Hansen M."/>
            <person name="Howarth C."/>
            <person name="Imamovic A."/>
            <person name="Ireland A."/>
            <person name="Larimer J."/>
            <person name="McCowan C."/>
            <person name="Murphy C."/>
            <person name="Pearson M."/>
            <person name="Poon T.W."/>
            <person name="Priest M."/>
            <person name="Roberts A."/>
            <person name="Saif S."/>
            <person name="Shea T."/>
            <person name="Sisk P."/>
            <person name="Sykes S."/>
            <person name="Wortman J."/>
            <person name="Nusbaum C."/>
            <person name="Birren B."/>
        </authorList>
    </citation>
    <scope>NUCLEOTIDE SEQUENCE [LARGE SCALE GENOMIC DNA]</scope>
    <source>
        <strain evidence="16">FAR1</strain>
    </source>
</reference>
<dbReference type="EMBL" id="AXCN02000521">
    <property type="status" value="NOT_ANNOTATED_CDS"/>
    <property type="molecule type" value="Genomic_DNA"/>
</dbReference>
<dbReference type="GO" id="GO:0005634">
    <property type="term" value="C:nucleus"/>
    <property type="evidence" value="ECO:0007669"/>
    <property type="project" value="UniProtKB-SubCell"/>
</dbReference>
<keyword evidence="4" id="KW-0677">Repeat</keyword>
<dbReference type="Pfam" id="PF00651">
    <property type="entry name" value="BTB"/>
    <property type="match status" value="1"/>
</dbReference>
<feature type="region of interest" description="Disordered" evidence="12">
    <location>
        <begin position="676"/>
        <end position="702"/>
    </location>
</feature>
<dbReference type="InterPro" id="IPR051095">
    <property type="entry name" value="Dros_DevTransReg"/>
</dbReference>
<dbReference type="GO" id="GO:0003006">
    <property type="term" value="P:developmental process involved in reproduction"/>
    <property type="evidence" value="ECO:0007669"/>
    <property type="project" value="UniProtKB-ARBA"/>
</dbReference>
<feature type="region of interest" description="Disordered" evidence="12">
    <location>
        <begin position="757"/>
        <end position="778"/>
    </location>
</feature>
<evidence type="ECO:0000256" key="10">
    <source>
        <dbReference type="ARBA" id="ARBA00023242"/>
    </source>
</evidence>
<evidence type="ECO:0008006" key="17">
    <source>
        <dbReference type="Google" id="ProtNLM"/>
    </source>
</evidence>
<feature type="compositionally biased region" description="Basic and acidic residues" evidence="12">
    <location>
        <begin position="473"/>
        <end position="484"/>
    </location>
</feature>
<dbReference type="EnsemblMetazoa" id="AFAF005065-RA">
    <property type="protein sequence ID" value="AFAF005065-PA"/>
    <property type="gene ID" value="AFAF005065"/>
</dbReference>
<feature type="region of interest" description="Disordered" evidence="12">
    <location>
        <begin position="615"/>
        <end position="637"/>
    </location>
</feature>
<dbReference type="STRING" id="69004.A0A182Q8C0"/>
<evidence type="ECO:0000256" key="11">
    <source>
        <dbReference type="PROSITE-ProRule" id="PRU00042"/>
    </source>
</evidence>
<feature type="compositionally biased region" description="Basic residues" evidence="12">
    <location>
        <begin position="678"/>
        <end position="692"/>
    </location>
</feature>
<feature type="compositionally biased region" description="Low complexity" evidence="12">
    <location>
        <begin position="574"/>
        <end position="587"/>
    </location>
</feature>
<evidence type="ECO:0000256" key="1">
    <source>
        <dbReference type="ARBA" id="ARBA00004123"/>
    </source>
</evidence>
<keyword evidence="9" id="KW-0804">Transcription</keyword>